<dbReference type="InterPro" id="IPR042468">
    <property type="entry name" value="Peptidase_C65_otubain_sub1"/>
</dbReference>
<protein>
    <submittedName>
        <fullName evidence="1">Uncharacterized protein</fullName>
    </submittedName>
</protein>
<dbReference type="Pfam" id="PF10275">
    <property type="entry name" value="Peptidase_C65"/>
    <property type="match status" value="1"/>
</dbReference>
<evidence type="ECO:0000313" key="2">
    <source>
        <dbReference type="Proteomes" id="UP001415857"/>
    </source>
</evidence>
<comment type="caution">
    <text evidence="1">The sequence shown here is derived from an EMBL/GenBank/DDBJ whole genome shotgun (WGS) entry which is preliminary data.</text>
</comment>
<keyword evidence="2" id="KW-1185">Reference proteome</keyword>
<dbReference type="InterPro" id="IPR019400">
    <property type="entry name" value="Peptidase_C65_otubain"/>
</dbReference>
<gene>
    <name evidence="1" type="ORF">L1049_006162</name>
</gene>
<accession>A0AAP0WT59</accession>
<reference evidence="1 2" key="1">
    <citation type="journal article" date="2024" name="Plant J.">
        <title>Genome sequences and population genomics reveal climatic adaptation and genomic divergence between two closely related sweetgum species.</title>
        <authorList>
            <person name="Xu W.Q."/>
            <person name="Ren C.Q."/>
            <person name="Zhang X.Y."/>
            <person name="Comes H.P."/>
            <person name="Liu X.H."/>
            <person name="Li Y.G."/>
            <person name="Kettle C.J."/>
            <person name="Jalonen R."/>
            <person name="Gaisberger H."/>
            <person name="Ma Y.Z."/>
            <person name="Qiu Y.X."/>
        </authorList>
    </citation>
    <scope>NUCLEOTIDE SEQUENCE [LARGE SCALE GENOMIC DNA]</scope>
    <source>
        <strain evidence="1">Hangzhou</strain>
    </source>
</reference>
<dbReference type="Proteomes" id="UP001415857">
    <property type="component" value="Unassembled WGS sequence"/>
</dbReference>
<name>A0AAP0WT59_LIQFO</name>
<proteinExistence type="predicted"/>
<dbReference type="Gene3D" id="3.30.200.60">
    <property type="entry name" value="Peptidase C65 Otubain, subdomain 1"/>
    <property type="match status" value="1"/>
</dbReference>
<organism evidence="1 2">
    <name type="scientific">Liquidambar formosana</name>
    <name type="common">Formosan gum</name>
    <dbReference type="NCBI Taxonomy" id="63359"/>
    <lineage>
        <taxon>Eukaryota</taxon>
        <taxon>Viridiplantae</taxon>
        <taxon>Streptophyta</taxon>
        <taxon>Embryophyta</taxon>
        <taxon>Tracheophyta</taxon>
        <taxon>Spermatophyta</taxon>
        <taxon>Magnoliopsida</taxon>
        <taxon>eudicotyledons</taxon>
        <taxon>Gunneridae</taxon>
        <taxon>Pentapetalae</taxon>
        <taxon>Saxifragales</taxon>
        <taxon>Altingiaceae</taxon>
        <taxon>Liquidambar</taxon>
    </lineage>
</organism>
<dbReference type="EMBL" id="JBBPBK010000010">
    <property type="protein sequence ID" value="KAK9276626.1"/>
    <property type="molecule type" value="Genomic_DNA"/>
</dbReference>
<sequence>MQNQEGLLADGEMESVSLKIDDWANFKDDEIMQQQSAIRAEEAEKTPFVGDKEPLSTLAAEYQSGSPILLDKIKLLDEQYAAIRRTQGRWELLFSKLYVFIPRAYSGITRPSRS</sequence>
<dbReference type="AlphaFoldDB" id="A0AAP0WT59"/>
<evidence type="ECO:0000313" key="1">
    <source>
        <dbReference type="EMBL" id="KAK9276626.1"/>
    </source>
</evidence>